<accession>A0A0F9L7X4</accession>
<name>A0A0F9L7X4_9ZZZZ</name>
<sequence>TGFCSIWNEDGSDAYEVEQPDYVSVPNSRYAT</sequence>
<feature type="non-terminal residue" evidence="1">
    <location>
        <position position="1"/>
    </location>
</feature>
<dbReference type="AlphaFoldDB" id="A0A0F9L7X4"/>
<dbReference type="EMBL" id="LAZR01013081">
    <property type="protein sequence ID" value="KKM23660.1"/>
    <property type="molecule type" value="Genomic_DNA"/>
</dbReference>
<evidence type="ECO:0000313" key="1">
    <source>
        <dbReference type="EMBL" id="KKM23660.1"/>
    </source>
</evidence>
<protein>
    <submittedName>
        <fullName evidence="1">Uncharacterized protein</fullName>
    </submittedName>
</protein>
<organism evidence="1">
    <name type="scientific">marine sediment metagenome</name>
    <dbReference type="NCBI Taxonomy" id="412755"/>
    <lineage>
        <taxon>unclassified sequences</taxon>
        <taxon>metagenomes</taxon>
        <taxon>ecological metagenomes</taxon>
    </lineage>
</organism>
<gene>
    <name evidence="1" type="ORF">LCGC14_1613030</name>
</gene>
<comment type="caution">
    <text evidence="1">The sequence shown here is derived from an EMBL/GenBank/DDBJ whole genome shotgun (WGS) entry which is preliminary data.</text>
</comment>
<proteinExistence type="predicted"/>
<reference evidence="1" key="1">
    <citation type="journal article" date="2015" name="Nature">
        <title>Complex archaea that bridge the gap between prokaryotes and eukaryotes.</title>
        <authorList>
            <person name="Spang A."/>
            <person name="Saw J.H."/>
            <person name="Jorgensen S.L."/>
            <person name="Zaremba-Niedzwiedzka K."/>
            <person name="Martijn J."/>
            <person name="Lind A.E."/>
            <person name="van Eijk R."/>
            <person name="Schleper C."/>
            <person name="Guy L."/>
            <person name="Ettema T.J."/>
        </authorList>
    </citation>
    <scope>NUCLEOTIDE SEQUENCE</scope>
</reference>